<reference evidence="2 3" key="1">
    <citation type="submission" date="2024-06" db="EMBL/GenBank/DDBJ databases">
        <title>The Natural Products Discovery Center: Release of the First 8490 Sequenced Strains for Exploring Actinobacteria Biosynthetic Diversity.</title>
        <authorList>
            <person name="Kalkreuter E."/>
            <person name="Kautsar S.A."/>
            <person name="Yang D."/>
            <person name="Bader C.D."/>
            <person name="Teijaro C.N."/>
            <person name="Fluegel L."/>
            <person name="Davis C.M."/>
            <person name="Simpson J.R."/>
            <person name="Lauterbach L."/>
            <person name="Steele A.D."/>
            <person name="Gui C."/>
            <person name="Meng S."/>
            <person name="Li G."/>
            <person name="Viehrig K."/>
            <person name="Ye F."/>
            <person name="Su P."/>
            <person name="Kiefer A.F."/>
            <person name="Nichols A."/>
            <person name="Cepeda A.J."/>
            <person name="Yan W."/>
            <person name="Fan B."/>
            <person name="Jiang Y."/>
            <person name="Adhikari A."/>
            <person name="Zheng C.-J."/>
            <person name="Schuster L."/>
            <person name="Cowan T.M."/>
            <person name="Smanski M.J."/>
            <person name="Chevrette M.G."/>
            <person name="De Carvalho L.P.S."/>
            <person name="Shen B."/>
        </authorList>
    </citation>
    <scope>NUCLEOTIDE SEQUENCE [LARGE SCALE GENOMIC DNA]</scope>
    <source>
        <strain evidence="2 3">NPDC046838</strain>
    </source>
</reference>
<accession>A0ABV3C2M4</accession>
<gene>
    <name evidence="2" type="ORF">ABZ921_40500</name>
</gene>
<proteinExistence type="predicted"/>
<evidence type="ECO:0000256" key="1">
    <source>
        <dbReference type="SAM" id="MobiDB-lite"/>
    </source>
</evidence>
<feature type="region of interest" description="Disordered" evidence="1">
    <location>
        <begin position="60"/>
        <end position="89"/>
    </location>
</feature>
<dbReference type="Pfam" id="PF02945">
    <property type="entry name" value="Endonuclease_7"/>
    <property type="match status" value="1"/>
</dbReference>
<dbReference type="Proteomes" id="UP001551176">
    <property type="component" value="Unassembled WGS sequence"/>
</dbReference>
<keyword evidence="2" id="KW-0378">Hydrolase</keyword>
<dbReference type="InterPro" id="IPR004211">
    <property type="entry name" value="Endonuclease_7"/>
</dbReference>
<comment type="caution">
    <text evidence="2">The sequence shown here is derived from an EMBL/GenBank/DDBJ whole genome shotgun (WGS) entry which is preliminary data.</text>
</comment>
<dbReference type="SUPFAM" id="SSF54060">
    <property type="entry name" value="His-Me finger endonucleases"/>
    <property type="match status" value="1"/>
</dbReference>
<dbReference type="RefSeq" id="WP_359358690.1">
    <property type="nucleotide sequence ID" value="NZ_JBEYXV010000034.1"/>
</dbReference>
<organism evidence="2 3">
    <name type="scientific">Streptomyces atriruber</name>
    <dbReference type="NCBI Taxonomy" id="545121"/>
    <lineage>
        <taxon>Bacteria</taxon>
        <taxon>Bacillati</taxon>
        <taxon>Actinomycetota</taxon>
        <taxon>Actinomycetes</taxon>
        <taxon>Kitasatosporales</taxon>
        <taxon>Streptomycetaceae</taxon>
        <taxon>Streptomyces</taxon>
    </lineage>
</organism>
<dbReference type="GO" id="GO:0004519">
    <property type="term" value="F:endonuclease activity"/>
    <property type="evidence" value="ECO:0007669"/>
    <property type="project" value="UniProtKB-KW"/>
</dbReference>
<keyword evidence="3" id="KW-1185">Reference proteome</keyword>
<protein>
    <submittedName>
        <fullName evidence="2">Endonuclease domain-containing protein</fullName>
    </submittedName>
</protein>
<keyword evidence="2" id="KW-0255">Endonuclease</keyword>
<dbReference type="InterPro" id="IPR044925">
    <property type="entry name" value="His-Me_finger_sf"/>
</dbReference>
<sequence>MARTGNTTADGYGYEHQQLRKALLAEAYGQPCVHCQLVMLPSQKLDLDHTADRTGYRGMAHASCNRSEGARRGNAQRRRSRTLKTSEAW</sequence>
<keyword evidence="2" id="KW-0540">Nuclease</keyword>
<evidence type="ECO:0000313" key="2">
    <source>
        <dbReference type="EMBL" id="MEU6826925.1"/>
    </source>
</evidence>
<dbReference type="EMBL" id="JBEYXV010000034">
    <property type="protein sequence ID" value="MEU6826925.1"/>
    <property type="molecule type" value="Genomic_DNA"/>
</dbReference>
<name>A0ABV3C2M4_9ACTN</name>
<evidence type="ECO:0000313" key="3">
    <source>
        <dbReference type="Proteomes" id="UP001551176"/>
    </source>
</evidence>